<dbReference type="Gene3D" id="2.30.30.50">
    <property type="match status" value="1"/>
</dbReference>
<dbReference type="RefSeq" id="WP_217633783.1">
    <property type="nucleotide sequence ID" value="NZ_FNNZ01000047.1"/>
</dbReference>
<gene>
    <name evidence="2" type="ORF">SAMN05421783_14711</name>
</gene>
<evidence type="ECO:0000313" key="3">
    <source>
        <dbReference type="Proteomes" id="UP000198816"/>
    </source>
</evidence>
<dbReference type="InterPro" id="IPR024690">
    <property type="entry name" value="CN_hydtase_beta_dom_C"/>
</dbReference>
<dbReference type="Proteomes" id="UP000198816">
    <property type="component" value="Unassembled WGS sequence"/>
</dbReference>
<evidence type="ECO:0000259" key="1">
    <source>
        <dbReference type="Pfam" id="PF02211"/>
    </source>
</evidence>
<dbReference type="AlphaFoldDB" id="A0A1H3DE28"/>
<protein>
    <submittedName>
        <fullName evidence="2">Nitrile hydratase beta subunit</fullName>
    </submittedName>
</protein>
<reference evidence="3" key="1">
    <citation type="submission" date="2016-10" db="EMBL/GenBank/DDBJ databases">
        <authorList>
            <person name="Varghese N."/>
            <person name="Submissions S."/>
        </authorList>
    </citation>
    <scope>NUCLEOTIDE SEQUENCE [LARGE SCALE GENOMIC DNA]</scope>
    <source>
        <strain evidence="3">DSM 217</strain>
    </source>
</reference>
<evidence type="ECO:0000313" key="2">
    <source>
        <dbReference type="EMBL" id="SDX64646.1"/>
    </source>
</evidence>
<keyword evidence="3" id="KW-1185">Reference proteome</keyword>
<accession>A0A1H3DE28</accession>
<proteinExistence type="predicted"/>
<name>A0A1H3DE28_THIRO</name>
<organism evidence="2 3">
    <name type="scientific">Thiocapsa roseopersicina</name>
    <dbReference type="NCBI Taxonomy" id="1058"/>
    <lineage>
        <taxon>Bacteria</taxon>
        <taxon>Pseudomonadati</taxon>
        <taxon>Pseudomonadota</taxon>
        <taxon>Gammaproteobacteria</taxon>
        <taxon>Chromatiales</taxon>
        <taxon>Chromatiaceae</taxon>
        <taxon>Thiocapsa</taxon>
    </lineage>
</organism>
<dbReference type="STRING" id="1058.SAMN05421783_14711"/>
<dbReference type="InterPro" id="IPR008990">
    <property type="entry name" value="Elect_transpt_acc-like_dom_sf"/>
</dbReference>
<dbReference type="SUPFAM" id="SSF50090">
    <property type="entry name" value="Electron transport accessory proteins"/>
    <property type="match status" value="1"/>
</dbReference>
<dbReference type="Pfam" id="PF02211">
    <property type="entry name" value="NHase_beta_C"/>
    <property type="match status" value="1"/>
</dbReference>
<dbReference type="EMBL" id="FNNZ01000047">
    <property type="protein sequence ID" value="SDX64646.1"/>
    <property type="molecule type" value="Genomic_DNA"/>
</dbReference>
<feature type="domain" description="Nitrile hydratase beta subunit" evidence="1">
    <location>
        <begin position="29"/>
        <end position="120"/>
    </location>
</feature>
<sequence length="122" mass="13774">MSKAHHDRTHHAKIASGIGDPQCFAGKAGQAKFKVGDQVQIRDLPDLFYSRTMAYTRGAIGTVVRLVYESPPAEDEAWDNTDRPVWFYSVVFKQQDLWPEYSAAYPNDTVETEFPETYLASA</sequence>